<feature type="transmembrane region" description="Helical" evidence="8">
    <location>
        <begin position="189"/>
        <end position="208"/>
    </location>
</feature>
<dbReference type="EMBL" id="AP010803">
    <property type="protein sequence ID" value="BAI98100.1"/>
    <property type="molecule type" value="Genomic_DNA"/>
</dbReference>
<feature type="transmembrane region" description="Helical" evidence="8">
    <location>
        <begin position="56"/>
        <end position="77"/>
    </location>
</feature>
<dbReference type="InterPro" id="IPR005829">
    <property type="entry name" value="Sugar_transporter_CS"/>
</dbReference>
<dbReference type="PANTHER" id="PTHR43528">
    <property type="entry name" value="ALPHA-KETOGLUTARATE PERMEASE"/>
    <property type="match status" value="1"/>
</dbReference>
<evidence type="ECO:0000256" key="6">
    <source>
        <dbReference type="ARBA" id="ARBA00022989"/>
    </source>
</evidence>
<dbReference type="KEGG" id="sjp:SJA_C1-32660"/>
<dbReference type="Pfam" id="PF00083">
    <property type="entry name" value="Sugar_tr"/>
    <property type="match status" value="1"/>
</dbReference>
<accession>D4Z668</accession>
<dbReference type="InterPro" id="IPR005828">
    <property type="entry name" value="MFS_sugar_transport-like"/>
</dbReference>
<feature type="domain" description="Major facilitator superfamily (MFS) profile" evidence="9">
    <location>
        <begin position="13"/>
        <end position="418"/>
    </location>
</feature>
<reference evidence="10 11" key="1">
    <citation type="journal article" date="2010" name="J. Bacteriol.">
        <title>Complete genome sequence of the representative gamma-hexachlorocyclohexane-degrading bacterium Sphingobium japonicum UT26.</title>
        <authorList>
            <person name="Nagata Y."/>
            <person name="Ohtsubo Y."/>
            <person name="Endo R."/>
            <person name="Ichikawa N."/>
            <person name="Ankai A."/>
            <person name="Oguchi A."/>
            <person name="Fukui S."/>
            <person name="Fujita N."/>
            <person name="Tsuda M."/>
        </authorList>
    </citation>
    <scope>NUCLEOTIDE SEQUENCE [LARGE SCALE GENOMIC DNA]</scope>
    <source>
        <strain evidence="11">DSM 16413 / CCM 7287 / MTCC 6362 / UT26 / NBRC 101211 / UT26S</strain>
    </source>
</reference>
<dbReference type="Gene3D" id="1.20.1250.20">
    <property type="entry name" value="MFS general substrate transporter like domains"/>
    <property type="match status" value="1"/>
</dbReference>
<dbReference type="STRING" id="452662.SJA_C1-32660"/>
<feature type="transmembrane region" description="Helical" evidence="8">
    <location>
        <begin position="300"/>
        <end position="323"/>
    </location>
</feature>
<keyword evidence="3" id="KW-1003">Cell membrane</keyword>
<feature type="transmembrane region" description="Helical" evidence="8">
    <location>
        <begin position="329"/>
        <end position="352"/>
    </location>
</feature>
<feature type="transmembrane region" description="Helical" evidence="8">
    <location>
        <begin position="229"/>
        <end position="256"/>
    </location>
</feature>
<evidence type="ECO:0000256" key="3">
    <source>
        <dbReference type="ARBA" id="ARBA00022475"/>
    </source>
</evidence>
<evidence type="ECO:0000256" key="1">
    <source>
        <dbReference type="ARBA" id="ARBA00004651"/>
    </source>
</evidence>
<proteinExistence type="predicted"/>
<evidence type="ECO:0000256" key="2">
    <source>
        <dbReference type="ARBA" id="ARBA00022448"/>
    </source>
</evidence>
<evidence type="ECO:0000256" key="4">
    <source>
        <dbReference type="ARBA" id="ARBA00022692"/>
    </source>
</evidence>
<gene>
    <name evidence="10" type="primary">proP</name>
    <name evidence="10" type="ordered locus">SJA_C1-32660</name>
</gene>
<evidence type="ECO:0000256" key="5">
    <source>
        <dbReference type="ARBA" id="ARBA00022847"/>
    </source>
</evidence>
<feature type="transmembrane region" description="Helical" evidence="8">
    <location>
        <begin position="30"/>
        <end position="50"/>
    </location>
</feature>
<keyword evidence="5" id="KW-0769">Symport</keyword>
<dbReference type="InterPro" id="IPR020846">
    <property type="entry name" value="MFS_dom"/>
</dbReference>
<keyword evidence="7 8" id="KW-0472">Membrane</keyword>
<keyword evidence="6 8" id="KW-1133">Transmembrane helix</keyword>
<feature type="transmembrane region" description="Helical" evidence="8">
    <location>
        <begin position="364"/>
        <end position="384"/>
    </location>
</feature>
<dbReference type="SUPFAM" id="SSF103473">
    <property type="entry name" value="MFS general substrate transporter"/>
    <property type="match status" value="1"/>
</dbReference>
<keyword evidence="4 8" id="KW-0812">Transmembrane</keyword>
<feature type="transmembrane region" description="Helical" evidence="8">
    <location>
        <begin position="396"/>
        <end position="417"/>
    </location>
</feature>
<dbReference type="Proteomes" id="UP000007753">
    <property type="component" value="Chromosome 1"/>
</dbReference>
<dbReference type="GO" id="GO:0015293">
    <property type="term" value="F:symporter activity"/>
    <property type="evidence" value="ECO:0007669"/>
    <property type="project" value="UniProtKB-KW"/>
</dbReference>
<dbReference type="PROSITE" id="PS00217">
    <property type="entry name" value="SUGAR_TRANSPORT_2"/>
    <property type="match status" value="1"/>
</dbReference>
<dbReference type="GO" id="GO:0005886">
    <property type="term" value="C:plasma membrane"/>
    <property type="evidence" value="ECO:0007669"/>
    <property type="project" value="UniProtKB-SubCell"/>
</dbReference>
<dbReference type="GeneID" id="29274763"/>
<evidence type="ECO:0000256" key="7">
    <source>
        <dbReference type="ARBA" id="ARBA00023136"/>
    </source>
</evidence>
<dbReference type="HOGENOM" id="CLU_001265_39_0_5"/>
<evidence type="ECO:0000313" key="11">
    <source>
        <dbReference type="Proteomes" id="UP000007753"/>
    </source>
</evidence>
<dbReference type="InterPro" id="IPR036259">
    <property type="entry name" value="MFS_trans_sf"/>
</dbReference>
<name>D4Z668_SPHIU</name>
<dbReference type="InterPro" id="IPR051084">
    <property type="entry name" value="H+-coupled_symporters"/>
</dbReference>
<evidence type="ECO:0000313" key="10">
    <source>
        <dbReference type="EMBL" id="BAI98100.1"/>
    </source>
</evidence>
<organism evidence="10 11">
    <name type="scientific">Sphingobium indicum (strain DSM 16413 / CCM 7287 / MTCC 6362 / UT26 / NBRC 101211 / UT26S)</name>
    <name type="common">Sphingobium japonicum</name>
    <dbReference type="NCBI Taxonomy" id="452662"/>
    <lineage>
        <taxon>Bacteria</taxon>
        <taxon>Pseudomonadati</taxon>
        <taxon>Pseudomonadota</taxon>
        <taxon>Alphaproteobacteria</taxon>
        <taxon>Sphingomonadales</taxon>
        <taxon>Sphingomonadaceae</taxon>
        <taxon>Sphingobium</taxon>
    </lineage>
</organism>
<evidence type="ECO:0000256" key="8">
    <source>
        <dbReference type="SAM" id="Phobius"/>
    </source>
</evidence>
<dbReference type="PROSITE" id="PS50850">
    <property type="entry name" value="MFS"/>
    <property type="match status" value="1"/>
</dbReference>
<dbReference type="RefSeq" id="WP_013041349.1">
    <property type="nucleotide sequence ID" value="NC_014006.1"/>
</dbReference>
<keyword evidence="2" id="KW-0813">Transport</keyword>
<feature type="transmembrane region" description="Helical" evidence="8">
    <location>
        <begin position="84"/>
        <end position="106"/>
    </location>
</feature>
<feature type="transmembrane region" description="Helical" evidence="8">
    <location>
        <begin position="152"/>
        <end position="177"/>
    </location>
</feature>
<keyword evidence="11" id="KW-1185">Reference proteome</keyword>
<evidence type="ECO:0000259" key="9">
    <source>
        <dbReference type="PROSITE" id="PS50850"/>
    </source>
</evidence>
<feature type="transmembrane region" description="Helical" evidence="8">
    <location>
        <begin position="118"/>
        <end position="140"/>
    </location>
</feature>
<comment type="subcellular location">
    <subcellularLocation>
        <location evidence="1">Cell membrane</location>
        <topology evidence="1">Multi-pass membrane protein</topology>
    </subcellularLocation>
</comment>
<dbReference type="AlphaFoldDB" id="D4Z668"/>
<feature type="transmembrane region" description="Helical" evidence="8">
    <location>
        <begin position="268"/>
        <end position="288"/>
    </location>
</feature>
<dbReference type="eggNOG" id="COG0477">
    <property type="taxonomic scope" value="Bacteria"/>
</dbReference>
<protein>
    <submittedName>
        <fullName evidence="10">Proline/betaine transporter ProP</fullName>
    </submittedName>
</protein>
<dbReference type="PANTHER" id="PTHR43528:SF8">
    <property type="entry name" value="BLR0239 PROTEIN"/>
    <property type="match status" value="1"/>
</dbReference>
<sequence length="423" mass="43108">MSGPSGIAGSRLPVAAAAVGNILEWYDFSVYLLFAPYIAAAIFPGGGTMVETVKALLVFGVGFVARPLGALVIGYYGDVAGRRAALTLTFTLMALGTLLIACAPTHASAGAAAPMIVLAGRLLQGFSAGGEIGGAAAFLIEHSPSDRRGIAASVLQASMALSNILGAIVVLGTGAMLSEDAIAGGGWRLPFLLGLAIVPIGLWLRVHVEETPSFIAGRARSPLRKLKGQGRAIATGFGLSALWGVGIYALVIFMPVFLRQTLAIDGDILFLTSILGNLALLGGSLLGGWASDQFGRWRTLALAAMALLLTPLPLLALVGAHAAPLLLFVVQPALCIVTGLYAGAVPAALAELYPAPVRSTATSIAYNAAITPLAGFGPALILWLSTLGLGVLAPAFYVALAVLIAAPAILIGSSIAVEREHGF</sequence>